<accession>A0A9D1TQJ2</accession>
<proteinExistence type="predicted"/>
<sequence>MISEDFSQGTSPIHSLDPRARVAVACCAALILALLTDVRLALAGLVPGLVLLFFSRPPLGLLCRRLVQVNVFILFLWLTVPWSVPGTELLALGPLSVTAEGVQLALLVTLKCNAIVLVFLALVATLSLPTLGCALERLHCPRRLIVLLLSAYRYLFVLAREWETLHTAARLKGFVPGTNTHTYKTYANMLGMLFVHSLDRSQRVWEAMCLRGFSGHFPCLARFAMQGRDWIFATLTSLAYLALAALNLCQTLFPGLF</sequence>
<evidence type="ECO:0000256" key="2">
    <source>
        <dbReference type="ARBA" id="ARBA00022475"/>
    </source>
</evidence>
<feature type="transmembrane region" description="Helical" evidence="6">
    <location>
        <begin position="104"/>
        <end position="128"/>
    </location>
</feature>
<dbReference type="EMBL" id="DXHV01000054">
    <property type="protein sequence ID" value="HIW00531.1"/>
    <property type="molecule type" value="Genomic_DNA"/>
</dbReference>
<dbReference type="InterPro" id="IPR051611">
    <property type="entry name" value="ECF_transporter_component"/>
</dbReference>
<evidence type="ECO:0000313" key="7">
    <source>
        <dbReference type="EMBL" id="HIW00531.1"/>
    </source>
</evidence>
<feature type="transmembrane region" description="Helical" evidence="6">
    <location>
        <begin position="22"/>
        <end position="54"/>
    </location>
</feature>
<dbReference type="InterPro" id="IPR003339">
    <property type="entry name" value="ABC/ECF_trnsptr_transmembrane"/>
</dbReference>
<dbReference type="InterPro" id="IPR012809">
    <property type="entry name" value="ECF_CbiQ"/>
</dbReference>
<comment type="caution">
    <text evidence="7">The sequence shown here is derived from an EMBL/GenBank/DDBJ whole genome shotgun (WGS) entry which is preliminary data.</text>
</comment>
<feature type="transmembrane region" description="Helical" evidence="6">
    <location>
        <begin position="230"/>
        <end position="253"/>
    </location>
</feature>
<reference evidence="7" key="2">
    <citation type="submission" date="2021-04" db="EMBL/GenBank/DDBJ databases">
        <authorList>
            <person name="Gilroy R."/>
        </authorList>
    </citation>
    <scope>NUCLEOTIDE SEQUENCE</scope>
    <source>
        <strain evidence="7">ChiHecec2B26-446</strain>
    </source>
</reference>
<dbReference type="Pfam" id="PF02361">
    <property type="entry name" value="CbiQ"/>
    <property type="match status" value="1"/>
</dbReference>
<dbReference type="GO" id="GO:0043190">
    <property type="term" value="C:ATP-binding cassette (ABC) transporter complex"/>
    <property type="evidence" value="ECO:0007669"/>
    <property type="project" value="InterPro"/>
</dbReference>
<feature type="transmembrane region" description="Helical" evidence="6">
    <location>
        <begin position="66"/>
        <end position="84"/>
    </location>
</feature>
<keyword evidence="3 6" id="KW-0812">Transmembrane</keyword>
<evidence type="ECO:0000256" key="1">
    <source>
        <dbReference type="ARBA" id="ARBA00004651"/>
    </source>
</evidence>
<organism evidence="7 8">
    <name type="scientific">Candidatus Desulfovibrio intestinipullorum</name>
    <dbReference type="NCBI Taxonomy" id="2838536"/>
    <lineage>
        <taxon>Bacteria</taxon>
        <taxon>Pseudomonadati</taxon>
        <taxon>Thermodesulfobacteriota</taxon>
        <taxon>Desulfovibrionia</taxon>
        <taxon>Desulfovibrionales</taxon>
        <taxon>Desulfovibrionaceae</taxon>
        <taxon>Desulfovibrio</taxon>
    </lineage>
</organism>
<reference evidence="7" key="1">
    <citation type="journal article" date="2021" name="PeerJ">
        <title>Extensive microbial diversity within the chicken gut microbiome revealed by metagenomics and culture.</title>
        <authorList>
            <person name="Gilroy R."/>
            <person name="Ravi A."/>
            <person name="Getino M."/>
            <person name="Pursley I."/>
            <person name="Horton D.L."/>
            <person name="Alikhan N.F."/>
            <person name="Baker D."/>
            <person name="Gharbi K."/>
            <person name="Hall N."/>
            <person name="Watson M."/>
            <person name="Adriaenssens E.M."/>
            <person name="Foster-Nyarko E."/>
            <person name="Jarju S."/>
            <person name="Secka A."/>
            <person name="Antonio M."/>
            <person name="Oren A."/>
            <person name="Chaudhuri R.R."/>
            <person name="La Ragione R."/>
            <person name="Hildebrand F."/>
            <person name="Pallen M.J."/>
        </authorList>
    </citation>
    <scope>NUCLEOTIDE SEQUENCE</scope>
    <source>
        <strain evidence="7">ChiHecec2B26-446</strain>
    </source>
</reference>
<comment type="subcellular location">
    <subcellularLocation>
        <location evidence="1">Cell membrane</location>
        <topology evidence="1">Multi-pass membrane protein</topology>
    </subcellularLocation>
</comment>
<dbReference type="AlphaFoldDB" id="A0A9D1TQJ2"/>
<dbReference type="GO" id="GO:0006824">
    <property type="term" value="P:cobalt ion transport"/>
    <property type="evidence" value="ECO:0007669"/>
    <property type="project" value="InterPro"/>
</dbReference>
<dbReference type="PANTHER" id="PTHR34857">
    <property type="entry name" value="SLL0384 PROTEIN"/>
    <property type="match status" value="1"/>
</dbReference>
<evidence type="ECO:0000256" key="3">
    <source>
        <dbReference type="ARBA" id="ARBA00022692"/>
    </source>
</evidence>
<evidence type="ECO:0000313" key="8">
    <source>
        <dbReference type="Proteomes" id="UP000886752"/>
    </source>
</evidence>
<dbReference type="Proteomes" id="UP000886752">
    <property type="component" value="Unassembled WGS sequence"/>
</dbReference>
<dbReference type="PANTHER" id="PTHR34857:SF2">
    <property type="entry name" value="SLL0384 PROTEIN"/>
    <property type="match status" value="1"/>
</dbReference>
<keyword evidence="4 6" id="KW-1133">Transmembrane helix</keyword>
<evidence type="ECO:0000256" key="4">
    <source>
        <dbReference type="ARBA" id="ARBA00022989"/>
    </source>
</evidence>
<name>A0A9D1TQJ2_9BACT</name>
<protein>
    <submittedName>
        <fullName evidence="7">Cobalt ECF transporter T component CbiQ</fullName>
    </submittedName>
</protein>
<evidence type="ECO:0000256" key="5">
    <source>
        <dbReference type="ARBA" id="ARBA00023136"/>
    </source>
</evidence>
<evidence type="ECO:0000256" key="6">
    <source>
        <dbReference type="SAM" id="Phobius"/>
    </source>
</evidence>
<dbReference type="CDD" id="cd16914">
    <property type="entry name" value="EcfT"/>
    <property type="match status" value="1"/>
</dbReference>
<keyword evidence="5 6" id="KW-0472">Membrane</keyword>
<dbReference type="NCBIfam" id="TIGR02454">
    <property type="entry name" value="ECF_T_CbiQ"/>
    <property type="match status" value="1"/>
</dbReference>
<keyword evidence="2" id="KW-1003">Cell membrane</keyword>
<gene>
    <name evidence="7" type="primary">cbiQ</name>
    <name evidence="7" type="ORF">H9894_05005</name>
</gene>